<dbReference type="InterPro" id="IPR001296">
    <property type="entry name" value="Glyco_trans_1"/>
</dbReference>
<protein>
    <submittedName>
        <fullName evidence="3">Glycosyltransferase involved in cell wall bisynthesis</fullName>
    </submittedName>
</protein>
<proteinExistence type="predicted"/>
<evidence type="ECO:0000313" key="3">
    <source>
        <dbReference type="EMBL" id="SFT99833.1"/>
    </source>
</evidence>
<evidence type="ECO:0000259" key="2">
    <source>
        <dbReference type="Pfam" id="PF13579"/>
    </source>
</evidence>
<dbReference type="RefSeq" id="WP_089851956.1">
    <property type="nucleotide sequence ID" value="NZ_FPAQ01000048.1"/>
</dbReference>
<dbReference type="GO" id="GO:1901135">
    <property type="term" value="P:carbohydrate derivative metabolic process"/>
    <property type="evidence" value="ECO:0007669"/>
    <property type="project" value="UniProtKB-ARBA"/>
</dbReference>
<dbReference type="Pfam" id="PF13579">
    <property type="entry name" value="Glyco_trans_4_4"/>
    <property type="match status" value="1"/>
</dbReference>
<keyword evidence="3" id="KW-0808">Transferase</keyword>
<dbReference type="InterPro" id="IPR028098">
    <property type="entry name" value="Glyco_trans_4-like_N"/>
</dbReference>
<evidence type="ECO:0000259" key="1">
    <source>
        <dbReference type="Pfam" id="PF00534"/>
    </source>
</evidence>
<dbReference type="SUPFAM" id="SSF53756">
    <property type="entry name" value="UDP-Glycosyltransferase/glycogen phosphorylase"/>
    <property type="match status" value="1"/>
</dbReference>
<accession>A0A1I7CK95</accession>
<dbReference type="AlphaFoldDB" id="A0A1I7CK95"/>
<feature type="domain" description="Glycosyltransferase subfamily 4-like N-terminal" evidence="2">
    <location>
        <begin position="50"/>
        <end position="168"/>
    </location>
</feature>
<evidence type="ECO:0000313" key="4">
    <source>
        <dbReference type="Proteomes" id="UP000199594"/>
    </source>
</evidence>
<dbReference type="GO" id="GO:0016757">
    <property type="term" value="F:glycosyltransferase activity"/>
    <property type="evidence" value="ECO:0007669"/>
    <property type="project" value="InterPro"/>
</dbReference>
<organism evidence="3 4">
    <name type="scientific">Halomonas saccharevitans</name>
    <dbReference type="NCBI Taxonomy" id="416872"/>
    <lineage>
        <taxon>Bacteria</taxon>
        <taxon>Pseudomonadati</taxon>
        <taxon>Pseudomonadota</taxon>
        <taxon>Gammaproteobacteria</taxon>
        <taxon>Oceanospirillales</taxon>
        <taxon>Halomonadaceae</taxon>
        <taxon>Halomonas</taxon>
    </lineage>
</organism>
<dbReference type="EMBL" id="FPAQ01000048">
    <property type="protein sequence ID" value="SFT99833.1"/>
    <property type="molecule type" value="Genomic_DNA"/>
</dbReference>
<dbReference type="PANTHER" id="PTHR12526">
    <property type="entry name" value="GLYCOSYLTRANSFERASE"/>
    <property type="match status" value="1"/>
</dbReference>
<reference evidence="3 4" key="1">
    <citation type="submission" date="2016-10" db="EMBL/GenBank/DDBJ databases">
        <authorList>
            <person name="de Groot N.N."/>
        </authorList>
    </citation>
    <scope>NUCLEOTIDE SEQUENCE [LARGE SCALE GENOMIC DNA]</scope>
    <source>
        <strain evidence="3 4">CGMCC 1.6493</strain>
    </source>
</reference>
<dbReference type="OrthoDB" id="9815351at2"/>
<dbReference type="PANTHER" id="PTHR12526:SF630">
    <property type="entry name" value="GLYCOSYLTRANSFERASE"/>
    <property type="match status" value="1"/>
</dbReference>
<dbReference type="Pfam" id="PF00534">
    <property type="entry name" value="Glycos_transf_1"/>
    <property type="match status" value="1"/>
</dbReference>
<feature type="domain" description="Glycosyl transferase family 1" evidence="1">
    <location>
        <begin position="185"/>
        <end position="346"/>
    </location>
</feature>
<name>A0A1I7CK95_9GAMM</name>
<sequence>MKRIAFIVSAPTTADDFLHGHIAALSEHYHVDLVANLSDGYKTSLKVEHEIHAPIRRNIHLWHDLVALVTLIMIFADKRYDAVHSITPKAGLLAMIAAGITRVPVRFHTFTGQVWATRSGLSRWLLRLLDQLTHRFSTYSLIDSHSQRSFLIKEKVVKQEKSSVLLNGSISGVDIERFRPDGCKRDFTRAQHGVTPSEFVFLFLGRINAEKGVPELISAFRTVSRICPAAKLMIVGKDESGMFADGSVEMEFAEKLIRVDYTREPEFYFNSADVFCLPSHREGFGSVLIEAAACGLSSIASNIYGISDAVIDSETGLLHAVKSEVDLSEKMLVMIHQSGLRHNMASCAMQRARREFSASALEKSLVDFYGNKLS</sequence>
<dbReference type="Gene3D" id="3.40.50.2000">
    <property type="entry name" value="Glycogen Phosphorylase B"/>
    <property type="match status" value="2"/>
</dbReference>
<dbReference type="Proteomes" id="UP000199594">
    <property type="component" value="Unassembled WGS sequence"/>
</dbReference>
<gene>
    <name evidence="3" type="ORF">SAMN04487956_14812</name>
</gene>